<reference evidence="2 3" key="1">
    <citation type="submission" date="2017-09" db="EMBL/GenBank/DDBJ databases">
        <authorList>
            <person name="Varghese N."/>
            <person name="Submissions S."/>
        </authorList>
    </citation>
    <scope>NUCLEOTIDE SEQUENCE [LARGE SCALE GENOMIC DNA]</scope>
    <source>
        <strain evidence="2 3">OK806</strain>
    </source>
</reference>
<proteinExistence type="predicted"/>
<evidence type="ECO:0000313" key="3">
    <source>
        <dbReference type="Proteomes" id="UP000219522"/>
    </source>
</evidence>
<comment type="caution">
    <text evidence="2">The sequence shown here is derived from an EMBL/GenBank/DDBJ whole genome shotgun (WGS) entry which is preliminary data.</text>
</comment>
<organism evidence="2 3">
    <name type="scientific">Caballeronia arationis</name>
    <dbReference type="NCBI Taxonomy" id="1777142"/>
    <lineage>
        <taxon>Bacteria</taxon>
        <taxon>Pseudomonadati</taxon>
        <taxon>Pseudomonadota</taxon>
        <taxon>Betaproteobacteria</taxon>
        <taxon>Burkholderiales</taxon>
        <taxon>Burkholderiaceae</taxon>
        <taxon>Caballeronia</taxon>
    </lineage>
</organism>
<dbReference type="InterPro" id="IPR027417">
    <property type="entry name" value="P-loop_NTPase"/>
</dbReference>
<feature type="domain" description="Endonuclease GajA/Old nuclease/RecF-like AAA" evidence="1">
    <location>
        <begin position="2"/>
        <end position="40"/>
    </location>
</feature>
<dbReference type="Gene3D" id="3.40.50.300">
    <property type="entry name" value="P-loop containing nucleotide triphosphate hydrolases"/>
    <property type="match status" value="1"/>
</dbReference>
<dbReference type="PANTHER" id="PTHR43581:SF4">
    <property type="entry name" value="ATP_GTP PHOSPHATASE"/>
    <property type="match status" value="1"/>
</dbReference>
<dbReference type="AlphaFoldDB" id="A0A7Z7IFC1"/>
<gene>
    <name evidence="2" type="ORF">SAMN05446927_8408</name>
</gene>
<evidence type="ECO:0000259" key="1">
    <source>
        <dbReference type="Pfam" id="PF13175"/>
    </source>
</evidence>
<dbReference type="InterPro" id="IPR041685">
    <property type="entry name" value="AAA_GajA/Old/RecF-like"/>
</dbReference>
<dbReference type="Pfam" id="PF13175">
    <property type="entry name" value="AAA_15"/>
    <property type="match status" value="2"/>
</dbReference>
<dbReference type="InterPro" id="IPR051396">
    <property type="entry name" value="Bact_Antivir_Def_Nuclease"/>
</dbReference>
<dbReference type="Proteomes" id="UP000219522">
    <property type="component" value="Unassembled WGS sequence"/>
</dbReference>
<name>A0A7Z7IFC1_9BURK</name>
<protein>
    <submittedName>
        <fullName evidence="2">Predicted ATPase</fullName>
    </submittedName>
</protein>
<evidence type="ECO:0000313" key="2">
    <source>
        <dbReference type="EMBL" id="SOE91480.1"/>
    </source>
</evidence>
<dbReference type="CDD" id="cd00267">
    <property type="entry name" value="ABC_ATPase"/>
    <property type="match status" value="1"/>
</dbReference>
<dbReference type="SUPFAM" id="SSF52540">
    <property type="entry name" value="P-loop containing nucleoside triphosphate hydrolases"/>
    <property type="match status" value="1"/>
</dbReference>
<accession>A0A7Z7IFC1</accession>
<keyword evidence="3" id="KW-1185">Reference proteome</keyword>
<feature type="domain" description="Endonuclease GajA/Old nuclease/RecF-like AAA" evidence="1">
    <location>
        <begin position="168"/>
        <end position="294"/>
    </location>
</feature>
<sequence>MRVNIERFKSLNIVELDLSGLTLLVGGNNAGKSSVLQAIQFGASVAQTSAMQGGTWRLDRLATSIGQSDLVYSPIKDVLSLGPNGKLREPEAEAISITYIQGEDETKVSVRKGRNKNVQFELVGQALGERLQSITKPFSALVTGLAGIPSEEEFETKLVVRKAAAKGDSNGVFRNILLQLKSEPPKWERFQAQIKRIFPDYTLDVFFDPEGDEMIRCVVIRNGVTYPIDSCGTGVLQAIQIFSYINLFEPTILLLDEPDSHLHPNNQKQLAKELIDAAEAGLNVVVSTHSRHLVEALWENARLIWLKDGAVQPDIENYQVKALLEIGALNVGERLGNPQFIFLTEDEDHDVLEILLEANGFDLEECDIVSYSGCTQIGTAVALIAQLRTQHNQAQFVVHRDRDFLTDDELAIYKSKFAALKVSFFIPDKNDLESYFVTAEHLSMACNIEEQIAREVVEEAYATRRDDMISKYVNTRFETLRRGGAQPNAGQLAVAAANQMTGPAAIVVHGKILMKGVRVVLQERKIADRILSTSTALTATDLTTLKTGQANGA</sequence>
<dbReference type="EMBL" id="OCSU01000004">
    <property type="protein sequence ID" value="SOE91480.1"/>
    <property type="molecule type" value="Genomic_DNA"/>
</dbReference>
<dbReference type="PANTHER" id="PTHR43581">
    <property type="entry name" value="ATP/GTP PHOSPHATASE"/>
    <property type="match status" value="1"/>
</dbReference>